<keyword evidence="2" id="KW-1185">Reference proteome</keyword>
<gene>
    <name evidence="1" type="ORF">G6034_14720</name>
</gene>
<sequence length="137" mass="15258">MESLRDYLSAERNREIVIDELVGLSGADVCGMWLPKEDRDVILHAPTRSPLHREHIVLHEFGHMILKHDLTAIPVEPSPGLISGMGLTTMCRVFLRTSFSVESELAAELFADRLAVRIMKSGHTLAPEHLAFGEVFG</sequence>
<protein>
    <recommendedName>
        <fullName evidence="3">IrrE N-terminal-like domain-containing protein</fullName>
    </recommendedName>
</protein>
<evidence type="ECO:0000313" key="2">
    <source>
        <dbReference type="Proteomes" id="UP000543556"/>
    </source>
</evidence>
<proteinExistence type="predicted"/>
<reference evidence="1 2" key="1">
    <citation type="submission" date="2020-02" db="EMBL/GenBank/DDBJ databases">
        <title>Genome sequence of strain AETb3-4.</title>
        <authorList>
            <person name="Gao J."/>
            <person name="Zhang X."/>
        </authorList>
    </citation>
    <scope>NUCLEOTIDE SEQUENCE [LARGE SCALE GENOMIC DNA]</scope>
    <source>
        <strain evidence="1 2">AETb3-4</strain>
    </source>
</reference>
<dbReference type="EMBL" id="JAAMFM010000025">
    <property type="protein sequence ID" value="NVM96131.1"/>
    <property type="molecule type" value="Genomic_DNA"/>
</dbReference>
<accession>A0A7Y7M0W9</accession>
<evidence type="ECO:0008006" key="3">
    <source>
        <dbReference type="Google" id="ProtNLM"/>
    </source>
</evidence>
<dbReference type="Proteomes" id="UP000543556">
    <property type="component" value="Unassembled WGS sequence"/>
</dbReference>
<evidence type="ECO:0000313" key="1">
    <source>
        <dbReference type="EMBL" id="NVM96131.1"/>
    </source>
</evidence>
<comment type="caution">
    <text evidence="1">The sequence shown here is derived from an EMBL/GenBank/DDBJ whole genome shotgun (WGS) entry which is preliminary data.</text>
</comment>
<organism evidence="1 2">
    <name type="scientific">Arthrobacter wenxiniae</name>
    <dbReference type="NCBI Taxonomy" id="2713570"/>
    <lineage>
        <taxon>Bacteria</taxon>
        <taxon>Bacillati</taxon>
        <taxon>Actinomycetota</taxon>
        <taxon>Actinomycetes</taxon>
        <taxon>Micrococcales</taxon>
        <taxon>Micrococcaceae</taxon>
        <taxon>Arthrobacter</taxon>
    </lineage>
</organism>
<name>A0A7Y7M0W9_9MICC</name>
<dbReference type="AlphaFoldDB" id="A0A7Y7M0W9"/>